<evidence type="ECO:0000313" key="4">
    <source>
        <dbReference type="EMBL" id="CTQ66416.1"/>
    </source>
</evidence>
<evidence type="ECO:0000259" key="3">
    <source>
        <dbReference type="PROSITE" id="PS50887"/>
    </source>
</evidence>
<sequence length="513" mass="56341">MTKRQAHPDRGSIPGSGSGTVSGRQITMWVYGLAALLIVLSSGALTLIAQFAWRAADRHALETAQTRFLDTVEDQYWEIARHQMIAIQNQDVQEVLKGPMDRSAVTTSILNRFKAISDLERTYLMEENGDLMALSETVDQGRTGSEAAERSDPEKLSELFTAAFRSPSFPRRDRPQGPFPPPRAMFDASIAALAVIDGNPALLSAVPVEMETPLTALSDANPRLLVSVYSLGEAWFQSMSDHYGFRDLTFTEGAPGREHPTQLRAYGPDGSLVGYFQWDHSKPGLRVWMRALPLIVILAALIAAISVIVARRIGRLSSTLEQSERRNHYFAHHDSLTGLPNRHHFSDRLAYALDGLPDDGFAVIACDLDKFKPVNDTHGHEAGDIVLRVTASRLQDIISDKGVVGRIGGDEFVLLLLHHRDQAELQAIADEILATVAKPIKINPEQSVSIGISLGIALAPDSGMSEKHLIRAADTALYRAKDAGRNTYAFAHTEPDTAIDRRSETDRRANRSG</sequence>
<evidence type="ECO:0000256" key="2">
    <source>
        <dbReference type="SAM" id="Phobius"/>
    </source>
</evidence>
<dbReference type="Pfam" id="PF00990">
    <property type="entry name" value="GGDEF"/>
    <property type="match status" value="1"/>
</dbReference>
<accession>A0A0M6ZVZ5</accession>
<dbReference type="SUPFAM" id="SSF55073">
    <property type="entry name" value="Nucleotide cyclase"/>
    <property type="match status" value="1"/>
</dbReference>
<dbReference type="InterPro" id="IPR000160">
    <property type="entry name" value="GGDEF_dom"/>
</dbReference>
<dbReference type="SMART" id="SM00267">
    <property type="entry name" value="GGDEF"/>
    <property type="match status" value="1"/>
</dbReference>
<keyword evidence="2" id="KW-1133">Transmembrane helix</keyword>
<feature type="compositionally biased region" description="Basic and acidic residues" evidence="1">
    <location>
        <begin position="1"/>
        <end position="10"/>
    </location>
</feature>
<dbReference type="InterPro" id="IPR043128">
    <property type="entry name" value="Rev_trsase/Diguanyl_cyclase"/>
</dbReference>
<keyword evidence="2" id="KW-0472">Membrane</keyword>
<dbReference type="PANTHER" id="PTHR46663:SF2">
    <property type="entry name" value="GGDEF DOMAIN-CONTAINING PROTEIN"/>
    <property type="match status" value="1"/>
</dbReference>
<feature type="region of interest" description="Disordered" evidence="1">
    <location>
        <begin position="492"/>
        <end position="513"/>
    </location>
</feature>
<dbReference type="RefSeq" id="WP_055670879.1">
    <property type="nucleotide sequence ID" value="NZ_CXWD01000004.1"/>
</dbReference>
<keyword evidence="2" id="KW-0812">Transmembrane</keyword>
<dbReference type="EC" id="3.1.4.52" evidence="4"/>
<dbReference type="STRING" id="388408.LAX5112_00960"/>
<dbReference type="OrthoDB" id="9812260at2"/>
<dbReference type="EMBL" id="CXWD01000004">
    <property type="protein sequence ID" value="CTQ66416.1"/>
    <property type="molecule type" value="Genomic_DNA"/>
</dbReference>
<dbReference type="AlphaFoldDB" id="A0A0M6ZVZ5"/>
<dbReference type="InterPro" id="IPR029787">
    <property type="entry name" value="Nucleotide_cyclase"/>
</dbReference>
<evidence type="ECO:0000256" key="1">
    <source>
        <dbReference type="SAM" id="MobiDB-lite"/>
    </source>
</evidence>
<dbReference type="Proteomes" id="UP000053235">
    <property type="component" value="Unassembled WGS sequence"/>
</dbReference>
<dbReference type="InterPro" id="IPR052163">
    <property type="entry name" value="DGC-Regulatory_Protein"/>
</dbReference>
<organism evidence="4 5">
    <name type="scientific">Roseibium alexandrii</name>
    <dbReference type="NCBI Taxonomy" id="388408"/>
    <lineage>
        <taxon>Bacteria</taxon>
        <taxon>Pseudomonadati</taxon>
        <taxon>Pseudomonadota</taxon>
        <taxon>Alphaproteobacteria</taxon>
        <taxon>Hyphomicrobiales</taxon>
        <taxon>Stappiaceae</taxon>
        <taxon>Roseibium</taxon>
    </lineage>
</organism>
<proteinExistence type="predicted"/>
<dbReference type="CDD" id="cd01949">
    <property type="entry name" value="GGDEF"/>
    <property type="match status" value="1"/>
</dbReference>
<feature type="domain" description="GGDEF" evidence="3">
    <location>
        <begin position="359"/>
        <end position="493"/>
    </location>
</feature>
<reference evidence="5" key="1">
    <citation type="submission" date="2015-07" db="EMBL/GenBank/DDBJ databases">
        <authorList>
            <person name="Rodrigo-Torres Lidia"/>
            <person name="Arahal R.David."/>
        </authorList>
    </citation>
    <scope>NUCLEOTIDE SEQUENCE [LARGE SCALE GENOMIC DNA]</scope>
    <source>
        <strain evidence="5">CECT 5112</strain>
    </source>
</reference>
<evidence type="ECO:0000313" key="5">
    <source>
        <dbReference type="Proteomes" id="UP000053235"/>
    </source>
</evidence>
<feature type="transmembrane region" description="Helical" evidence="2">
    <location>
        <begin position="28"/>
        <end position="49"/>
    </location>
</feature>
<keyword evidence="4" id="KW-0378">Hydrolase</keyword>
<keyword evidence="5" id="KW-1185">Reference proteome</keyword>
<dbReference type="Gene3D" id="3.30.70.270">
    <property type="match status" value="1"/>
</dbReference>
<protein>
    <submittedName>
        <fullName evidence="4">Cyclic di-GMP phosphodiesterase Gmr</fullName>
        <ecNumber evidence="4">3.1.4.52</ecNumber>
    </submittedName>
</protein>
<feature type="transmembrane region" description="Helical" evidence="2">
    <location>
        <begin position="291"/>
        <end position="310"/>
    </location>
</feature>
<dbReference type="PANTHER" id="PTHR46663">
    <property type="entry name" value="DIGUANYLATE CYCLASE DGCT-RELATED"/>
    <property type="match status" value="1"/>
</dbReference>
<dbReference type="PROSITE" id="PS50887">
    <property type="entry name" value="GGDEF"/>
    <property type="match status" value="1"/>
</dbReference>
<dbReference type="GO" id="GO:0071111">
    <property type="term" value="F:cyclic-guanylate-specific phosphodiesterase activity"/>
    <property type="evidence" value="ECO:0007669"/>
    <property type="project" value="UniProtKB-EC"/>
</dbReference>
<name>A0A0M6ZVZ5_9HYPH</name>
<dbReference type="FunFam" id="3.30.70.270:FF:000001">
    <property type="entry name" value="Diguanylate cyclase domain protein"/>
    <property type="match status" value="1"/>
</dbReference>
<dbReference type="NCBIfam" id="TIGR00254">
    <property type="entry name" value="GGDEF"/>
    <property type="match status" value="1"/>
</dbReference>
<feature type="compositionally biased region" description="Basic and acidic residues" evidence="1">
    <location>
        <begin position="493"/>
        <end position="513"/>
    </location>
</feature>
<gene>
    <name evidence="4" type="primary">gmr_4</name>
    <name evidence="4" type="ORF">LAX5112_00960</name>
</gene>
<feature type="region of interest" description="Disordered" evidence="1">
    <location>
        <begin position="1"/>
        <end position="21"/>
    </location>
</feature>